<reference evidence="2" key="1">
    <citation type="submission" date="2020-10" db="EMBL/GenBank/DDBJ databases">
        <authorList>
            <person name="Kikuchi T."/>
        </authorList>
    </citation>
    <scope>NUCLEOTIDE SEQUENCE</scope>
    <source>
        <strain evidence="2">NKZ352</strain>
    </source>
</reference>
<evidence type="ECO:0000313" key="2">
    <source>
        <dbReference type="EMBL" id="CAD6186942.1"/>
    </source>
</evidence>
<evidence type="ECO:0000313" key="3">
    <source>
        <dbReference type="Proteomes" id="UP000835052"/>
    </source>
</evidence>
<feature type="region of interest" description="Disordered" evidence="1">
    <location>
        <begin position="591"/>
        <end position="640"/>
    </location>
</feature>
<dbReference type="OrthoDB" id="5794558at2759"/>
<feature type="compositionally biased region" description="Acidic residues" evidence="1">
    <location>
        <begin position="945"/>
        <end position="954"/>
    </location>
</feature>
<protein>
    <recommendedName>
        <fullName evidence="4">Integrase catalytic domain-containing protein</fullName>
    </recommendedName>
</protein>
<sequence length="1065" mass="120887">MSRPQVEKISDEIYRGFCKWMLEGVKPIMAPSQKAIFEVMVNSRDFEVLRNLEDELLGTVQPAVIHIPSQKLVLSESMWPSAMRQCVAKHLQISNCERKVMSHLYDNYFGVPPAHKLRNHVLEEISEQKSSRRRNVLPSKSRPSTSMTSSSFPSTSAVNIRAQGNLLTAAENKNVRVINASLGISRMNSDSKSPRIAPKTHETPQEAPKTVQYISSLQVSRATGSFQEASPARRPIMKKAQPTPSAFKFVKNNGSTGVPLSYKAKWTALQLNSPLDPELYDVLVEVINKKKSLEEVDAPIRDKVRGIVEKGLLTTSYRRSTTDFLPAGWRLLKRNDAFEEVKFLVRTTEVGEIWREIYNAFNTTQTPEEMLRYVAQRFIGISTDSHLRDIASYQLITGPKVQFLAAPKCIGSRPMQYIQIDVVEMDLVEYRNNTYESILVVTDMFSGFVFGRALQNENFGVPMITRYLMEILGSYGPPEAFRIGKDVEETIFGAMKDIETMFSITSRYAGSGPDLTREIVRSIYCRAEKQDMGGREHWMVSLPFAVIEYNQTPMKCFDFLLSPFELMFKRRPWTTPTPPWIDHEELNEKKRQVARDSARGKKRSNKKKFLTVKLEDGKDEGPPKDDDLLNPNELDEPEDEHYYDAVPEDRSESLKELLQRFASPRYEAEYDVDGKMITPGTGCMFAAGDQVYVKNPVYSIKNRSGCARYFRGVIVDIDILHIEMLYRVRFWADDQENVDELPLTCWPAANDGYDSCEAWFAAWDIAASTNYLYKLRSVEMRKRCMAKGKCRCGCGEVSDPGCLFSAPCCVSTRSRCLPHNRLRNQFKLFGGVVGDGLKTSNNSKAMTSALASLGMARPSNNTTLKTLEEELDGDKSFEHLLKELIPAMKVPFKKLRERAVAEISDRTAVSQQRKPASPAKPKLTLNLVPMKRYKSHESILLDGANNDDDDDPDYVENTVPRSRPTTFFEKEAEKVKDKKESSRTKYTRSPARKKKRESSRIEEENPFNPTPKDQSNLAFTKIKTKVTSLNLRKEEIEEAADKTSTDGSLIEEGQSPEKIAEIVVE</sequence>
<feature type="region of interest" description="Disordered" evidence="1">
    <location>
        <begin position="904"/>
        <end position="1019"/>
    </location>
</feature>
<feature type="region of interest" description="Disordered" evidence="1">
    <location>
        <begin position="1037"/>
        <end position="1065"/>
    </location>
</feature>
<dbReference type="Proteomes" id="UP000835052">
    <property type="component" value="Unassembled WGS sequence"/>
</dbReference>
<dbReference type="SUPFAM" id="SSF53098">
    <property type="entry name" value="Ribonuclease H-like"/>
    <property type="match status" value="1"/>
</dbReference>
<name>A0A8S1GVS4_9PELO</name>
<comment type="caution">
    <text evidence="2">The sequence shown here is derived from an EMBL/GenBank/DDBJ whole genome shotgun (WGS) entry which is preliminary data.</text>
</comment>
<feature type="compositionally biased region" description="Basic residues" evidence="1">
    <location>
        <begin position="600"/>
        <end position="610"/>
    </location>
</feature>
<dbReference type="Gene3D" id="3.30.420.10">
    <property type="entry name" value="Ribonuclease H-like superfamily/Ribonuclease H"/>
    <property type="match status" value="1"/>
</dbReference>
<dbReference type="AlphaFoldDB" id="A0A8S1GVS4"/>
<evidence type="ECO:0000256" key="1">
    <source>
        <dbReference type="SAM" id="MobiDB-lite"/>
    </source>
</evidence>
<dbReference type="InterPro" id="IPR036397">
    <property type="entry name" value="RNaseH_sf"/>
</dbReference>
<feature type="compositionally biased region" description="Low complexity" evidence="1">
    <location>
        <begin position="138"/>
        <end position="155"/>
    </location>
</feature>
<dbReference type="GO" id="GO:0003676">
    <property type="term" value="F:nucleic acid binding"/>
    <property type="evidence" value="ECO:0007669"/>
    <property type="project" value="InterPro"/>
</dbReference>
<gene>
    <name evidence="2" type="ORF">CAUJ_LOCUS2861</name>
</gene>
<evidence type="ECO:0008006" key="4">
    <source>
        <dbReference type="Google" id="ProtNLM"/>
    </source>
</evidence>
<feature type="compositionally biased region" description="Basic and acidic residues" evidence="1">
    <location>
        <begin position="968"/>
        <end position="983"/>
    </location>
</feature>
<dbReference type="InterPro" id="IPR012337">
    <property type="entry name" value="RNaseH-like_sf"/>
</dbReference>
<proteinExistence type="predicted"/>
<organism evidence="2 3">
    <name type="scientific">Caenorhabditis auriculariae</name>
    <dbReference type="NCBI Taxonomy" id="2777116"/>
    <lineage>
        <taxon>Eukaryota</taxon>
        <taxon>Metazoa</taxon>
        <taxon>Ecdysozoa</taxon>
        <taxon>Nematoda</taxon>
        <taxon>Chromadorea</taxon>
        <taxon>Rhabditida</taxon>
        <taxon>Rhabditina</taxon>
        <taxon>Rhabditomorpha</taxon>
        <taxon>Rhabditoidea</taxon>
        <taxon>Rhabditidae</taxon>
        <taxon>Peloderinae</taxon>
        <taxon>Caenorhabditis</taxon>
    </lineage>
</organism>
<feature type="region of interest" description="Disordered" evidence="1">
    <location>
        <begin position="124"/>
        <end position="155"/>
    </location>
</feature>
<feature type="region of interest" description="Disordered" evidence="1">
    <location>
        <begin position="186"/>
        <end position="207"/>
    </location>
</feature>
<dbReference type="EMBL" id="CAJGYM010000005">
    <property type="protein sequence ID" value="CAD6186942.1"/>
    <property type="molecule type" value="Genomic_DNA"/>
</dbReference>
<feature type="compositionally biased region" description="Basic and acidic residues" evidence="1">
    <location>
        <begin position="613"/>
        <end position="627"/>
    </location>
</feature>
<keyword evidence="3" id="KW-1185">Reference proteome</keyword>
<accession>A0A8S1GVS4</accession>